<feature type="transmembrane region" description="Helical" evidence="1">
    <location>
        <begin position="157"/>
        <end position="180"/>
    </location>
</feature>
<dbReference type="AlphaFoldDB" id="A0A0D7A012"/>
<keyword evidence="3" id="KW-1185">Reference proteome</keyword>
<organism evidence="2 3">
    <name type="scientific">Fistulina hepatica ATCC 64428</name>
    <dbReference type="NCBI Taxonomy" id="1128425"/>
    <lineage>
        <taxon>Eukaryota</taxon>
        <taxon>Fungi</taxon>
        <taxon>Dikarya</taxon>
        <taxon>Basidiomycota</taxon>
        <taxon>Agaricomycotina</taxon>
        <taxon>Agaricomycetes</taxon>
        <taxon>Agaricomycetidae</taxon>
        <taxon>Agaricales</taxon>
        <taxon>Fistulinaceae</taxon>
        <taxon>Fistulina</taxon>
    </lineage>
</organism>
<protein>
    <submittedName>
        <fullName evidence="2">Uncharacterized protein</fullName>
    </submittedName>
</protein>
<accession>A0A0D7A012</accession>
<evidence type="ECO:0000313" key="2">
    <source>
        <dbReference type="EMBL" id="KIY43158.1"/>
    </source>
</evidence>
<dbReference type="OrthoDB" id="2588793at2759"/>
<name>A0A0D7A012_9AGAR</name>
<dbReference type="EMBL" id="KN882117">
    <property type="protein sequence ID" value="KIY43158.1"/>
    <property type="molecule type" value="Genomic_DNA"/>
</dbReference>
<evidence type="ECO:0000313" key="3">
    <source>
        <dbReference type="Proteomes" id="UP000054144"/>
    </source>
</evidence>
<reference evidence="2 3" key="1">
    <citation type="journal article" date="2015" name="Fungal Genet. Biol.">
        <title>Evolution of novel wood decay mechanisms in Agaricales revealed by the genome sequences of Fistulina hepatica and Cylindrobasidium torrendii.</title>
        <authorList>
            <person name="Floudas D."/>
            <person name="Held B.W."/>
            <person name="Riley R."/>
            <person name="Nagy L.G."/>
            <person name="Koehler G."/>
            <person name="Ransdell A.S."/>
            <person name="Younus H."/>
            <person name="Chow J."/>
            <person name="Chiniquy J."/>
            <person name="Lipzen A."/>
            <person name="Tritt A."/>
            <person name="Sun H."/>
            <person name="Haridas S."/>
            <person name="LaButti K."/>
            <person name="Ohm R.A."/>
            <person name="Kues U."/>
            <person name="Blanchette R.A."/>
            <person name="Grigoriev I.V."/>
            <person name="Minto R.E."/>
            <person name="Hibbett D.S."/>
        </authorList>
    </citation>
    <scope>NUCLEOTIDE SEQUENCE [LARGE SCALE GENOMIC DNA]</scope>
    <source>
        <strain evidence="2 3">ATCC 64428</strain>
    </source>
</reference>
<evidence type="ECO:0000256" key="1">
    <source>
        <dbReference type="SAM" id="Phobius"/>
    </source>
</evidence>
<proteinExistence type="predicted"/>
<keyword evidence="1" id="KW-1133">Transmembrane helix</keyword>
<sequence>MSATVGSNDLEQQRLRKSIVAFLGHAQALRKLILVLVVFCTASLLLYSSGFVTKSALVVSQNLWSTFGSSPNECPAHCPADPFVKSGMIHWGKYANDTQWIPFPDRRMDALTDSLRLEDVEITGYIPQEALSIACPMYTKALSLGDTSLLDFAKDRLVLIIGGVCSVPTLNMTIVHWFFFGMNDNDDYFSWFSVGKPLTFEARMGRDMLTRMERAGLGLPRRPDLIVMTSLFWDEKFLNAFHDHFNHTSSTYGFTYNELAWHRQRVAKLVSRIRELYGQDVPLMFRTRQIRQQTNDFKLLKIFQFDQGLRALAKQLNIGLWTWGGKLEGYTVNYDNDHHYSFGPATFLFGE</sequence>
<feature type="transmembrane region" description="Helical" evidence="1">
    <location>
        <begin position="32"/>
        <end position="52"/>
    </location>
</feature>
<dbReference type="Proteomes" id="UP000054144">
    <property type="component" value="Unassembled WGS sequence"/>
</dbReference>
<gene>
    <name evidence="2" type="ORF">FISHEDRAFT_78811</name>
</gene>
<keyword evidence="1" id="KW-0472">Membrane</keyword>
<keyword evidence="1" id="KW-0812">Transmembrane</keyword>